<organism evidence="1 2">
    <name type="scientific">Nocardia beijingensis</name>
    <dbReference type="NCBI Taxonomy" id="95162"/>
    <lineage>
        <taxon>Bacteria</taxon>
        <taxon>Bacillati</taxon>
        <taxon>Actinomycetota</taxon>
        <taxon>Actinomycetes</taxon>
        <taxon>Mycobacteriales</taxon>
        <taxon>Nocardiaceae</taxon>
        <taxon>Nocardia</taxon>
    </lineage>
</organism>
<protein>
    <submittedName>
        <fullName evidence="1">Uncharacterized protein</fullName>
    </submittedName>
</protein>
<dbReference type="Proteomes" id="UP001611450">
    <property type="component" value="Unassembled WGS sequence"/>
</dbReference>
<dbReference type="RefSeq" id="WP_396947330.1">
    <property type="nucleotide sequence ID" value="NZ_JBIRXV010000003.1"/>
</dbReference>
<evidence type="ECO:0000313" key="1">
    <source>
        <dbReference type="EMBL" id="MFI2322129.1"/>
    </source>
</evidence>
<dbReference type="EMBL" id="JBIRXV010000003">
    <property type="protein sequence ID" value="MFI2322129.1"/>
    <property type="molecule type" value="Genomic_DNA"/>
</dbReference>
<proteinExistence type="predicted"/>
<keyword evidence="2" id="KW-1185">Reference proteome</keyword>
<name>A0ABW7WGM2_9NOCA</name>
<sequence length="97" mass="10533">MDAIGWMDPSSPTPDWDAAQVRRLARRLGYQLHWADPRSILGLVEQVTACGADVVLLPSSGHIDAVTLDRLMAVVDVECATPRASFAKWPALGGVHR</sequence>
<reference evidence="1 2" key="1">
    <citation type="submission" date="2024-10" db="EMBL/GenBank/DDBJ databases">
        <title>The Natural Products Discovery Center: Release of the First 8490 Sequenced Strains for Exploring Actinobacteria Biosynthetic Diversity.</title>
        <authorList>
            <person name="Kalkreuter E."/>
            <person name="Kautsar S.A."/>
            <person name="Yang D."/>
            <person name="Bader C.D."/>
            <person name="Teijaro C.N."/>
            <person name="Fluegel L."/>
            <person name="Davis C.M."/>
            <person name="Simpson J.R."/>
            <person name="Lauterbach L."/>
            <person name="Steele A.D."/>
            <person name="Gui C."/>
            <person name="Meng S."/>
            <person name="Li G."/>
            <person name="Viehrig K."/>
            <person name="Ye F."/>
            <person name="Su P."/>
            <person name="Kiefer A.F."/>
            <person name="Nichols A."/>
            <person name="Cepeda A.J."/>
            <person name="Yan W."/>
            <person name="Fan B."/>
            <person name="Jiang Y."/>
            <person name="Adhikari A."/>
            <person name="Zheng C.-J."/>
            <person name="Schuster L."/>
            <person name="Cowan T.M."/>
            <person name="Smanski M.J."/>
            <person name="Chevrette M.G."/>
            <person name="De Carvalho L.P.S."/>
            <person name="Shen B."/>
        </authorList>
    </citation>
    <scope>NUCLEOTIDE SEQUENCE [LARGE SCALE GENOMIC DNA]</scope>
    <source>
        <strain evidence="1 2">NPDC019626</strain>
    </source>
</reference>
<comment type="caution">
    <text evidence="1">The sequence shown here is derived from an EMBL/GenBank/DDBJ whole genome shotgun (WGS) entry which is preliminary data.</text>
</comment>
<accession>A0ABW7WGM2</accession>
<gene>
    <name evidence="1" type="ORF">ACH47G_16715</name>
</gene>
<evidence type="ECO:0000313" key="2">
    <source>
        <dbReference type="Proteomes" id="UP001611450"/>
    </source>
</evidence>